<dbReference type="EMBL" id="LWLN01000002">
    <property type="protein sequence ID" value="OLZ39172.1"/>
    <property type="molecule type" value="Genomic_DNA"/>
</dbReference>
<organism evidence="2 3">
    <name type="scientific">Natrinema saccharevitans</name>
    <dbReference type="NCBI Taxonomy" id="301967"/>
    <lineage>
        <taxon>Archaea</taxon>
        <taxon>Methanobacteriati</taxon>
        <taxon>Methanobacteriota</taxon>
        <taxon>Stenosarchaea group</taxon>
        <taxon>Halobacteria</taxon>
        <taxon>Halobacteriales</taxon>
        <taxon>Natrialbaceae</taxon>
        <taxon>Natrinema</taxon>
    </lineage>
</organism>
<proteinExistence type="inferred from homology"/>
<dbReference type="Gene3D" id="3.90.226.10">
    <property type="entry name" value="2-enoyl-CoA Hydratase, Chain A, domain 1"/>
    <property type="match status" value="1"/>
</dbReference>
<name>A0A1S8AR83_9EURY</name>
<dbReference type="InterPro" id="IPR014748">
    <property type="entry name" value="Enoyl-CoA_hydra_C"/>
</dbReference>
<comment type="similarity">
    <text evidence="1">Belongs to the enoyl-CoA hydratase/isomerase family.</text>
</comment>
<dbReference type="PANTHER" id="PTHR43802">
    <property type="entry name" value="ENOYL-COA HYDRATASE"/>
    <property type="match status" value="1"/>
</dbReference>
<dbReference type="PANTHER" id="PTHR43802:SF1">
    <property type="entry name" value="IP11341P-RELATED"/>
    <property type="match status" value="1"/>
</dbReference>
<dbReference type="AlphaFoldDB" id="A0A1S8AR83"/>
<keyword evidence="3" id="KW-1185">Reference proteome</keyword>
<evidence type="ECO:0000313" key="2">
    <source>
        <dbReference type="EMBL" id="OLZ39172.1"/>
    </source>
</evidence>
<dbReference type="Pfam" id="PF00378">
    <property type="entry name" value="ECH_1"/>
    <property type="match status" value="1"/>
</dbReference>
<dbReference type="OrthoDB" id="27846at2157"/>
<dbReference type="SUPFAM" id="SSF52096">
    <property type="entry name" value="ClpP/crotonase"/>
    <property type="match status" value="1"/>
</dbReference>
<reference evidence="3" key="1">
    <citation type="submission" date="2016-04" db="EMBL/GenBank/DDBJ databases">
        <authorList>
            <person name="Chen S.-C."/>
            <person name="Lai M.-C."/>
        </authorList>
    </citation>
    <scope>NUCLEOTIDE SEQUENCE [LARGE SCALE GENOMIC DNA]</scope>
    <source>
        <strain evidence="3">AB14</strain>
    </source>
</reference>
<dbReference type="STRING" id="301967.A6E15_17335"/>
<evidence type="ECO:0000256" key="1">
    <source>
        <dbReference type="ARBA" id="ARBA00005254"/>
    </source>
</evidence>
<dbReference type="InterPro" id="IPR029045">
    <property type="entry name" value="ClpP/crotonase-like_dom_sf"/>
</dbReference>
<dbReference type="InterPro" id="IPR001753">
    <property type="entry name" value="Enoyl-CoA_hydra/iso"/>
</dbReference>
<dbReference type="Proteomes" id="UP000189370">
    <property type="component" value="Unassembled WGS sequence"/>
</dbReference>
<accession>A0A1S8AR83</accession>
<gene>
    <name evidence="2" type="ORF">A6E15_17335</name>
</gene>
<comment type="caution">
    <text evidence="2">The sequence shown here is derived from an EMBL/GenBank/DDBJ whole genome shotgun (WGS) entry which is preliminary data.</text>
</comment>
<dbReference type="CDD" id="cd06558">
    <property type="entry name" value="crotonase-like"/>
    <property type="match status" value="1"/>
</dbReference>
<evidence type="ECO:0000313" key="3">
    <source>
        <dbReference type="Proteomes" id="UP000189370"/>
    </source>
</evidence>
<sequence>MREVGTGHVLVDVDGHRADVVLNRPDKRNAMNEALLSDLKRAFETVDANEDVRAVALLGEGPVFCAGMDLEMMRDRGEQAQEGERRGDDSAGDLLGDVVEAIDTARVPTVVGIKRAAPAGAFELSLPADFRVISEDANYGVIEVKLGTFPHGGATQRLPRMIGLAKAKELVLGGEFIDPAEAERIGLVNEVCDADAVDDRARELADDLAENAPLGMERAREALNAALEMPLDDGLAYERTLGAQLDDTHDYTEGFTARLEGREPEFEGR</sequence>
<protein>
    <submittedName>
        <fullName evidence="2">Enoyl-CoA hydratase</fullName>
    </submittedName>
</protein>
<dbReference type="RefSeq" id="WP_076148478.1">
    <property type="nucleotide sequence ID" value="NZ_LWLN01000002.1"/>
</dbReference>
<dbReference type="Gene3D" id="1.10.12.10">
    <property type="entry name" value="Lyase 2-enoyl-coa Hydratase, Chain A, domain 2"/>
    <property type="match status" value="1"/>
</dbReference>